<comment type="caution">
    <text evidence="2">The sequence shown here is derived from an EMBL/GenBank/DDBJ whole genome shotgun (WGS) entry which is preliminary data.</text>
</comment>
<dbReference type="AlphaFoldDB" id="A0A9X3HQS5"/>
<evidence type="ECO:0000313" key="2">
    <source>
        <dbReference type="EMBL" id="MCW8333401.1"/>
    </source>
</evidence>
<dbReference type="InterPro" id="IPR041698">
    <property type="entry name" value="Methyltransf_25"/>
</dbReference>
<dbReference type="RefSeq" id="WP_265686968.1">
    <property type="nucleotide sequence ID" value="NZ_JAKRRX010000024.1"/>
</dbReference>
<reference evidence="2" key="1">
    <citation type="submission" date="2022-02" db="EMBL/GenBank/DDBJ databases">
        <title>Vibrio sp. nov., a new bacterium isolated from Bohai sea, China.</title>
        <authorList>
            <person name="Yuan Y."/>
        </authorList>
    </citation>
    <scope>NUCLEOTIDE SEQUENCE</scope>
    <source>
        <strain evidence="2">DBSS07</strain>
    </source>
</reference>
<protein>
    <submittedName>
        <fullName evidence="2">Class I SAM-dependent methyltransferase</fullName>
    </submittedName>
</protein>
<feature type="domain" description="Methyltransferase" evidence="1">
    <location>
        <begin position="54"/>
        <end position="137"/>
    </location>
</feature>
<keyword evidence="2" id="KW-0489">Methyltransferase</keyword>
<name>A0A9X3HQS5_9VIBR</name>
<sequence>MHLFDRFKVYLYHRNRIKTWSGNLTKIQGWSSEHAQQVRFDVIRGAADFNGKHVVDLGCGYGELFDFLSERDQLAKYTGVDQQRQFLKSAKQRLSDKLDICRFVRADLSKFTHDNVDIVVACGSLNYKSRDSEYLTSMVAHMYNMAGEAVIFNLLDSATFPKQNLVTGYNKQGVYLYCKTLCESVELIDGYADDDFTIVMRKS</sequence>
<keyword evidence="3" id="KW-1185">Reference proteome</keyword>
<dbReference type="Pfam" id="PF13649">
    <property type="entry name" value="Methyltransf_25"/>
    <property type="match status" value="1"/>
</dbReference>
<dbReference type="GO" id="GO:0032259">
    <property type="term" value="P:methylation"/>
    <property type="evidence" value="ECO:0007669"/>
    <property type="project" value="UniProtKB-KW"/>
</dbReference>
<dbReference type="SUPFAM" id="SSF53335">
    <property type="entry name" value="S-adenosyl-L-methionine-dependent methyltransferases"/>
    <property type="match status" value="1"/>
</dbReference>
<dbReference type="CDD" id="cd02440">
    <property type="entry name" value="AdoMet_MTases"/>
    <property type="match status" value="1"/>
</dbReference>
<evidence type="ECO:0000313" key="3">
    <source>
        <dbReference type="Proteomes" id="UP001155586"/>
    </source>
</evidence>
<gene>
    <name evidence="2" type="ORF">MD483_06150</name>
</gene>
<accession>A0A9X3HQS5</accession>
<dbReference type="GO" id="GO:0008168">
    <property type="term" value="F:methyltransferase activity"/>
    <property type="evidence" value="ECO:0007669"/>
    <property type="project" value="UniProtKB-KW"/>
</dbReference>
<keyword evidence="2" id="KW-0808">Transferase</keyword>
<evidence type="ECO:0000259" key="1">
    <source>
        <dbReference type="Pfam" id="PF13649"/>
    </source>
</evidence>
<dbReference type="InterPro" id="IPR029063">
    <property type="entry name" value="SAM-dependent_MTases_sf"/>
</dbReference>
<dbReference type="Proteomes" id="UP001155586">
    <property type="component" value="Unassembled WGS sequence"/>
</dbReference>
<dbReference type="EMBL" id="JAKRRX010000024">
    <property type="protein sequence ID" value="MCW8333401.1"/>
    <property type="molecule type" value="Genomic_DNA"/>
</dbReference>
<dbReference type="Gene3D" id="3.40.50.150">
    <property type="entry name" value="Vaccinia Virus protein VP39"/>
    <property type="match status" value="1"/>
</dbReference>
<organism evidence="2 3">
    <name type="scientific">Vibrio paucivorans</name>
    <dbReference type="NCBI Taxonomy" id="2829489"/>
    <lineage>
        <taxon>Bacteria</taxon>
        <taxon>Pseudomonadati</taxon>
        <taxon>Pseudomonadota</taxon>
        <taxon>Gammaproteobacteria</taxon>
        <taxon>Vibrionales</taxon>
        <taxon>Vibrionaceae</taxon>
        <taxon>Vibrio</taxon>
    </lineage>
</organism>
<proteinExistence type="predicted"/>